<accession>A0A1B6FBV5</accession>
<feature type="non-terminal residue" evidence="1">
    <location>
        <position position="1"/>
    </location>
</feature>
<protein>
    <submittedName>
        <fullName evidence="1">Uncharacterized protein</fullName>
    </submittedName>
</protein>
<evidence type="ECO:0000313" key="1">
    <source>
        <dbReference type="EMBL" id="JAS47702.1"/>
    </source>
</evidence>
<feature type="non-terminal residue" evidence="1">
    <location>
        <position position="109"/>
    </location>
</feature>
<name>A0A1B6FBV5_9HEMI</name>
<gene>
    <name evidence="1" type="ORF">g.50694</name>
</gene>
<proteinExistence type="predicted"/>
<sequence length="109" mass="12508">SYSSLRVSMGDLTGLVGVVLNELMFTIFFNDIEVIQVEFYLKFQLSKITYLNVILRTHAGRNWIWSSTGKRGFTKDSALSEFYEMSILLVQSRIECSTMMTCYIAVNPQ</sequence>
<reference evidence="1" key="1">
    <citation type="submission" date="2015-11" db="EMBL/GenBank/DDBJ databases">
        <title>De novo transcriptome assembly of four potential Pierce s Disease insect vectors from Arizona vineyards.</title>
        <authorList>
            <person name="Tassone E.E."/>
        </authorList>
    </citation>
    <scope>NUCLEOTIDE SEQUENCE</scope>
</reference>
<organism evidence="1">
    <name type="scientific">Cuerna arida</name>
    <dbReference type="NCBI Taxonomy" id="1464854"/>
    <lineage>
        <taxon>Eukaryota</taxon>
        <taxon>Metazoa</taxon>
        <taxon>Ecdysozoa</taxon>
        <taxon>Arthropoda</taxon>
        <taxon>Hexapoda</taxon>
        <taxon>Insecta</taxon>
        <taxon>Pterygota</taxon>
        <taxon>Neoptera</taxon>
        <taxon>Paraneoptera</taxon>
        <taxon>Hemiptera</taxon>
        <taxon>Auchenorrhyncha</taxon>
        <taxon>Membracoidea</taxon>
        <taxon>Cicadellidae</taxon>
        <taxon>Cicadellinae</taxon>
        <taxon>Proconiini</taxon>
        <taxon>Cuerna</taxon>
    </lineage>
</organism>
<dbReference type="AlphaFoldDB" id="A0A1B6FBV5"/>
<dbReference type="EMBL" id="GECZ01022067">
    <property type="protein sequence ID" value="JAS47702.1"/>
    <property type="molecule type" value="Transcribed_RNA"/>
</dbReference>